<accession>A0A830FJY7</accession>
<comment type="caution">
    <text evidence="3">The sequence shown here is derived from an EMBL/GenBank/DDBJ whole genome shotgun (WGS) entry which is preliminary data.</text>
</comment>
<dbReference type="CDD" id="cd03442">
    <property type="entry name" value="BFIT_BACH"/>
    <property type="match status" value="1"/>
</dbReference>
<name>A0A830FJY7_9EURY</name>
<reference evidence="3" key="2">
    <citation type="submission" date="2020-09" db="EMBL/GenBank/DDBJ databases">
        <authorList>
            <person name="Sun Q."/>
            <person name="Ohkuma M."/>
        </authorList>
    </citation>
    <scope>NUCLEOTIDE SEQUENCE</scope>
    <source>
        <strain evidence="3">JCM 19596</strain>
    </source>
</reference>
<evidence type="ECO:0000313" key="3">
    <source>
        <dbReference type="EMBL" id="GGL63953.1"/>
    </source>
</evidence>
<dbReference type="InterPro" id="IPR006683">
    <property type="entry name" value="Thioestr_dom"/>
</dbReference>
<gene>
    <name evidence="3" type="ORF">GCM10009039_22270</name>
</gene>
<keyword evidence="4" id="KW-1185">Reference proteome</keyword>
<dbReference type="SUPFAM" id="SSF54637">
    <property type="entry name" value="Thioesterase/thiol ester dehydrase-isomerase"/>
    <property type="match status" value="1"/>
</dbReference>
<dbReference type="AlphaFoldDB" id="A0A830FJY7"/>
<evidence type="ECO:0000313" key="4">
    <source>
        <dbReference type="Proteomes" id="UP000607197"/>
    </source>
</evidence>
<proteinExistence type="predicted"/>
<dbReference type="RefSeq" id="WP_188978976.1">
    <property type="nucleotide sequence ID" value="NZ_BMPG01000003.1"/>
</dbReference>
<dbReference type="Proteomes" id="UP000607197">
    <property type="component" value="Unassembled WGS sequence"/>
</dbReference>
<dbReference type="PROSITE" id="PS51770">
    <property type="entry name" value="HOTDOG_ACOT"/>
    <property type="match status" value="1"/>
</dbReference>
<keyword evidence="1" id="KW-0378">Hydrolase</keyword>
<dbReference type="GO" id="GO:0009062">
    <property type="term" value="P:fatty acid catabolic process"/>
    <property type="evidence" value="ECO:0007669"/>
    <property type="project" value="TreeGrafter"/>
</dbReference>
<feature type="domain" description="HotDog ACOT-type" evidence="2">
    <location>
        <begin position="12"/>
        <end position="124"/>
    </location>
</feature>
<reference evidence="3" key="1">
    <citation type="journal article" date="2014" name="Int. J. Syst. Evol. Microbiol.">
        <title>Complete genome sequence of Corynebacterium casei LMG S-19264T (=DSM 44701T), isolated from a smear-ripened cheese.</title>
        <authorList>
            <consortium name="US DOE Joint Genome Institute (JGI-PGF)"/>
            <person name="Walter F."/>
            <person name="Albersmeier A."/>
            <person name="Kalinowski J."/>
            <person name="Ruckert C."/>
        </authorList>
    </citation>
    <scope>NUCLEOTIDE SEQUENCE</scope>
    <source>
        <strain evidence="3">JCM 19596</strain>
    </source>
</reference>
<protein>
    <submittedName>
        <fullName evidence="3">Acyl-CoA thioesterase</fullName>
    </submittedName>
</protein>
<dbReference type="GO" id="GO:0006637">
    <property type="term" value="P:acyl-CoA metabolic process"/>
    <property type="evidence" value="ECO:0007669"/>
    <property type="project" value="TreeGrafter"/>
</dbReference>
<dbReference type="PANTHER" id="PTHR11049:SF24">
    <property type="entry name" value="CYTOSOLIC ACYL COENZYME A THIOESTER HYDROLASE"/>
    <property type="match status" value="1"/>
</dbReference>
<evidence type="ECO:0000259" key="2">
    <source>
        <dbReference type="PROSITE" id="PS51770"/>
    </source>
</evidence>
<dbReference type="InterPro" id="IPR040170">
    <property type="entry name" value="Cytosol_ACT"/>
</dbReference>
<dbReference type="PANTHER" id="PTHR11049">
    <property type="entry name" value="ACYL COENZYME A THIOESTER HYDROLASE"/>
    <property type="match status" value="1"/>
</dbReference>
<evidence type="ECO:0000256" key="1">
    <source>
        <dbReference type="ARBA" id="ARBA00022801"/>
    </source>
</evidence>
<organism evidence="3 4">
    <name type="scientific">Halocalculus aciditolerans</name>
    <dbReference type="NCBI Taxonomy" id="1383812"/>
    <lineage>
        <taxon>Archaea</taxon>
        <taxon>Methanobacteriati</taxon>
        <taxon>Methanobacteriota</taxon>
        <taxon>Stenosarchaea group</taxon>
        <taxon>Halobacteria</taxon>
        <taxon>Halobacteriales</taxon>
        <taxon>Halobacteriaceae</taxon>
        <taxon>Halocalculus</taxon>
    </lineage>
</organism>
<dbReference type="GO" id="GO:0005829">
    <property type="term" value="C:cytosol"/>
    <property type="evidence" value="ECO:0007669"/>
    <property type="project" value="TreeGrafter"/>
</dbReference>
<sequence length="158" mass="17132">MATSDHDTTTLADSYTETTRILMPNHTNNLGRALGGTVLHWMDITGAIAARRFAREQVVTASMDHVDFRGPIDLGDVVAVTAYVFDTGDTSMDVLVTVHAERPAENERHEAAASLFTFVALDADEHPTSVPDLACPTDDQTALREEALDRRRALAAAP</sequence>
<dbReference type="Pfam" id="PF03061">
    <property type="entry name" value="4HBT"/>
    <property type="match status" value="1"/>
</dbReference>
<dbReference type="InterPro" id="IPR033120">
    <property type="entry name" value="HOTDOG_ACOT"/>
</dbReference>
<dbReference type="InterPro" id="IPR029069">
    <property type="entry name" value="HotDog_dom_sf"/>
</dbReference>
<dbReference type="GO" id="GO:0052816">
    <property type="term" value="F:long-chain fatty acyl-CoA hydrolase activity"/>
    <property type="evidence" value="ECO:0007669"/>
    <property type="project" value="TreeGrafter"/>
</dbReference>
<dbReference type="EMBL" id="BMPG01000003">
    <property type="protein sequence ID" value="GGL63953.1"/>
    <property type="molecule type" value="Genomic_DNA"/>
</dbReference>
<dbReference type="Gene3D" id="3.10.129.10">
    <property type="entry name" value="Hotdog Thioesterase"/>
    <property type="match status" value="1"/>
</dbReference>
<dbReference type="OrthoDB" id="15030at2157"/>